<accession>A0A1L5F349</accession>
<gene>
    <name evidence="12" type="ORF">BS101_00125</name>
</gene>
<dbReference type="Proteomes" id="UP000184604">
    <property type="component" value="Chromosome"/>
</dbReference>
<evidence type="ECO:0000313" key="12">
    <source>
        <dbReference type="EMBL" id="APM37280.1"/>
    </source>
</evidence>
<sequence>MVRKVEKKNSGICIFVTFLLMAVITASVYKSIITPENQHILKIEPDSTVSISPDKLNSSNVILIRLKDHAILMQKNSEEKIYPASLTKIMTAIVAIENLPNLKEEIRLTNSTFQGLYEADASMTGFQPGEKVSAIDLLYGALLPSGAESCIGLANQIVGSEQGFVKMMNQKAVELGMDNTHFENVTGLHNENHYTTVKDLAILLSYALQNDTFREIFTSYRHSTQPTNKHPDGITFYSTMFEELNNQNIIDGEILGGKTGYTDEAGLCLASLAKVGRQEYILISAGAKGDHHSEQYNITDALAVYNSMGK</sequence>
<dbReference type="GO" id="GO:0071555">
    <property type="term" value="P:cell wall organization"/>
    <property type="evidence" value="ECO:0007669"/>
    <property type="project" value="UniProtKB-KW"/>
</dbReference>
<keyword evidence="3" id="KW-0378">Hydrolase</keyword>
<feature type="transmembrane region" description="Helical" evidence="10">
    <location>
        <begin position="12"/>
        <end position="29"/>
    </location>
</feature>
<evidence type="ECO:0000313" key="13">
    <source>
        <dbReference type="Proteomes" id="UP000184604"/>
    </source>
</evidence>
<dbReference type="SUPFAM" id="SSF56601">
    <property type="entry name" value="beta-lactamase/transpeptidase-like"/>
    <property type="match status" value="1"/>
</dbReference>
<dbReference type="InterPro" id="IPR001967">
    <property type="entry name" value="Peptidase_S11_N"/>
</dbReference>
<dbReference type="GO" id="GO:0009252">
    <property type="term" value="P:peptidoglycan biosynthetic process"/>
    <property type="evidence" value="ECO:0007669"/>
    <property type="project" value="UniProtKB-KW"/>
</dbReference>
<dbReference type="PANTHER" id="PTHR21581">
    <property type="entry name" value="D-ALANYL-D-ALANINE CARBOXYPEPTIDASE"/>
    <property type="match status" value="1"/>
</dbReference>
<evidence type="ECO:0000256" key="7">
    <source>
        <dbReference type="PIRSR" id="PIRSR618044-1"/>
    </source>
</evidence>
<dbReference type="InterPro" id="IPR018044">
    <property type="entry name" value="Peptidase_S11"/>
</dbReference>
<feature type="active site" description="Proton acceptor" evidence="7">
    <location>
        <position position="88"/>
    </location>
</feature>
<keyword evidence="6" id="KW-0961">Cell wall biogenesis/degradation</keyword>
<dbReference type="EMBL" id="CP018335">
    <property type="protein sequence ID" value="APM37280.1"/>
    <property type="molecule type" value="Genomic_DNA"/>
</dbReference>
<dbReference type="RefSeq" id="WP_073537000.1">
    <property type="nucleotide sequence ID" value="NZ_CP018335.1"/>
</dbReference>
<dbReference type="PRINTS" id="PR00725">
    <property type="entry name" value="DADACBPTASE1"/>
</dbReference>
<name>A0A1L5F349_CLOKL</name>
<comment type="similarity">
    <text evidence="1 9">Belongs to the peptidase S11 family.</text>
</comment>
<dbReference type="Pfam" id="PF00768">
    <property type="entry name" value="Peptidase_S11"/>
    <property type="match status" value="1"/>
</dbReference>
<evidence type="ECO:0000256" key="2">
    <source>
        <dbReference type="ARBA" id="ARBA00022729"/>
    </source>
</evidence>
<evidence type="ECO:0000256" key="1">
    <source>
        <dbReference type="ARBA" id="ARBA00007164"/>
    </source>
</evidence>
<evidence type="ECO:0000259" key="11">
    <source>
        <dbReference type="Pfam" id="PF00768"/>
    </source>
</evidence>
<dbReference type="GO" id="GO:0006508">
    <property type="term" value="P:proteolysis"/>
    <property type="evidence" value="ECO:0007669"/>
    <property type="project" value="InterPro"/>
</dbReference>
<feature type="binding site" evidence="8">
    <location>
        <position position="258"/>
    </location>
    <ligand>
        <name>substrate</name>
    </ligand>
</feature>
<protein>
    <submittedName>
        <fullName evidence="12">Peptidase M15</fullName>
    </submittedName>
</protein>
<evidence type="ECO:0000256" key="4">
    <source>
        <dbReference type="ARBA" id="ARBA00022960"/>
    </source>
</evidence>
<evidence type="ECO:0000256" key="9">
    <source>
        <dbReference type="RuleBase" id="RU004016"/>
    </source>
</evidence>
<evidence type="ECO:0000256" key="10">
    <source>
        <dbReference type="SAM" id="Phobius"/>
    </source>
</evidence>
<proteinExistence type="inferred from homology"/>
<reference evidence="12 13" key="1">
    <citation type="submission" date="2016-12" db="EMBL/GenBank/DDBJ databases">
        <title>Complete genome sequence of Clostridium kluyveri JZZ isolated from the pit mud of a Chinese flavor liquor-making factory.</title>
        <authorList>
            <person name="Wang Y."/>
        </authorList>
    </citation>
    <scope>NUCLEOTIDE SEQUENCE [LARGE SCALE GENOMIC DNA]</scope>
    <source>
        <strain evidence="12 13">JZZ</strain>
    </source>
</reference>
<dbReference type="AlphaFoldDB" id="A0A1L5F349"/>
<dbReference type="GO" id="GO:0008360">
    <property type="term" value="P:regulation of cell shape"/>
    <property type="evidence" value="ECO:0007669"/>
    <property type="project" value="UniProtKB-KW"/>
</dbReference>
<evidence type="ECO:0000256" key="6">
    <source>
        <dbReference type="ARBA" id="ARBA00023316"/>
    </source>
</evidence>
<feature type="active site" description="Acyl-ester intermediate" evidence="7">
    <location>
        <position position="85"/>
    </location>
</feature>
<evidence type="ECO:0000256" key="8">
    <source>
        <dbReference type="PIRSR" id="PIRSR618044-2"/>
    </source>
</evidence>
<dbReference type="Gene3D" id="3.40.710.10">
    <property type="entry name" value="DD-peptidase/beta-lactamase superfamily"/>
    <property type="match status" value="1"/>
</dbReference>
<feature type="active site" evidence="7">
    <location>
        <position position="145"/>
    </location>
</feature>
<keyword evidence="10" id="KW-1133">Transmembrane helix</keyword>
<organism evidence="12 13">
    <name type="scientific">Clostridium kluyveri</name>
    <dbReference type="NCBI Taxonomy" id="1534"/>
    <lineage>
        <taxon>Bacteria</taxon>
        <taxon>Bacillati</taxon>
        <taxon>Bacillota</taxon>
        <taxon>Clostridia</taxon>
        <taxon>Eubacteriales</taxon>
        <taxon>Clostridiaceae</taxon>
        <taxon>Clostridium</taxon>
    </lineage>
</organism>
<keyword evidence="10" id="KW-0472">Membrane</keyword>
<evidence type="ECO:0000256" key="3">
    <source>
        <dbReference type="ARBA" id="ARBA00022801"/>
    </source>
</evidence>
<keyword evidence="2" id="KW-0732">Signal</keyword>
<keyword evidence="4" id="KW-0133">Cell shape</keyword>
<feature type="domain" description="Peptidase S11 D-alanyl-D-alanine carboxypeptidase A N-terminal" evidence="11">
    <location>
        <begin position="50"/>
        <end position="288"/>
    </location>
</feature>
<dbReference type="GO" id="GO:0009002">
    <property type="term" value="F:serine-type D-Ala-D-Ala carboxypeptidase activity"/>
    <property type="evidence" value="ECO:0007669"/>
    <property type="project" value="InterPro"/>
</dbReference>
<keyword evidence="10" id="KW-0812">Transmembrane</keyword>
<evidence type="ECO:0000256" key="5">
    <source>
        <dbReference type="ARBA" id="ARBA00022984"/>
    </source>
</evidence>
<dbReference type="InterPro" id="IPR012338">
    <property type="entry name" value="Beta-lactam/transpept-like"/>
</dbReference>
<dbReference type="PANTHER" id="PTHR21581:SF6">
    <property type="entry name" value="TRAFFICKING PROTEIN PARTICLE COMPLEX SUBUNIT 12"/>
    <property type="match status" value="1"/>
</dbReference>
<keyword evidence="5" id="KW-0573">Peptidoglycan synthesis</keyword>
<dbReference type="OrthoDB" id="9791132at2"/>